<comment type="caution">
    <text evidence="1">The sequence shown here is derived from an EMBL/GenBank/DDBJ whole genome shotgun (WGS) entry which is preliminary data.</text>
</comment>
<evidence type="ECO:0000313" key="1">
    <source>
        <dbReference type="EMBL" id="MBB6016855.1"/>
    </source>
</evidence>
<sequence>MTTQAGEVTFKANMAAQQDEVYVDGQLAGHAEYRPLEHGRELPHTELDDLRTRGLNAVPTGPFVADSIRQHPTCLKLRPPEQRRALGLEGGV</sequence>
<protein>
    <submittedName>
        <fullName evidence="1">Uncharacterized protein</fullName>
    </submittedName>
</protein>
<evidence type="ECO:0000313" key="2">
    <source>
        <dbReference type="Proteomes" id="UP000629870"/>
    </source>
</evidence>
<dbReference type="EMBL" id="JACHEW010000009">
    <property type="protein sequence ID" value="MBB6016855.1"/>
    <property type="molecule type" value="Genomic_DNA"/>
</dbReference>
<accession>A0ABR6NUH6</accession>
<proteinExistence type="predicted"/>
<gene>
    <name evidence="1" type="ORF">HNQ04_002110</name>
</gene>
<dbReference type="Proteomes" id="UP000629870">
    <property type="component" value="Unassembled WGS sequence"/>
</dbReference>
<dbReference type="RefSeq" id="WP_183944788.1">
    <property type="nucleotide sequence ID" value="NZ_JACHEW010000009.1"/>
</dbReference>
<name>A0ABR6NUH6_9DEIO</name>
<organism evidence="1 2">
    <name type="scientific">Deinococcus radiopugnans ATCC 19172</name>
    <dbReference type="NCBI Taxonomy" id="585398"/>
    <lineage>
        <taxon>Bacteria</taxon>
        <taxon>Thermotogati</taxon>
        <taxon>Deinococcota</taxon>
        <taxon>Deinococci</taxon>
        <taxon>Deinococcales</taxon>
        <taxon>Deinococcaceae</taxon>
        <taxon>Deinococcus</taxon>
    </lineage>
</organism>
<reference evidence="1 2" key="1">
    <citation type="submission" date="2020-08" db="EMBL/GenBank/DDBJ databases">
        <title>Genomic Encyclopedia of Type Strains, Phase IV (KMG-IV): sequencing the most valuable type-strain genomes for metagenomic binning, comparative biology and taxonomic classification.</title>
        <authorList>
            <person name="Goeker M."/>
        </authorList>
    </citation>
    <scope>NUCLEOTIDE SEQUENCE [LARGE SCALE GENOMIC DNA]</scope>
    <source>
        <strain evidence="1 2">DSM 12027</strain>
    </source>
</reference>
<keyword evidence="2" id="KW-1185">Reference proteome</keyword>